<evidence type="ECO:0000256" key="10">
    <source>
        <dbReference type="ARBA" id="ARBA00031367"/>
    </source>
</evidence>
<accession>A0A1G6HHA0</accession>
<dbReference type="OrthoDB" id="9801785at2"/>
<dbReference type="InterPro" id="IPR036291">
    <property type="entry name" value="NAD(P)-bd_dom_sf"/>
</dbReference>
<evidence type="ECO:0000256" key="4">
    <source>
        <dbReference type="ARBA" id="ARBA00007637"/>
    </source>
</evidence>
<comment type="pathway">
    <text evidence="3">Carbohydrate metabolism; galactose metabolism.</text>
</comment>
<dbReference type="GO" id="GO:0033499">
    <property type="term" value="P:galactose catabolic process via UDP-galactose, Leloir pathway"/>
    <property type="evidence" value="ECO:0007669"/>
    <property type="project" value="TreeGrafter"/>
</dbReference>
<dbReference type="Proteomes" id="UP000199039">
    <property type="component" value="Unassembled WGS sequence"/>
</dbReference>
<evidence type="ECO:0000256" key="1">
    <source>
        <dbReference type="ARBA" id="ARBA00000083"/>
    </source>
</evidence>
<dbReference type="UniPathway" id="UPA00214"/>
<dbReference type="AlphaFoldDB" id="A0A1G6HHA0"/>
<dbReference type="Pfam" id="PF01370">
    <property type="entry name" value="Epimerase"/>
    <property type="match status" value="1"/>
</dbReference>
<evidence type="ECO:0000313" key="14">
    <source>
        <dbReference type="Proteomes" id="UP000199039"/>
    </source>
</evidence>
<dbReference type="EC" id="5.1.3.2" evidence="5"/>
<name>A0A1G6HHA0_9MICO</name>
<proteinExistence type="inferred from homology"/>
<evidence type="ECO:0000256" key="11">
    <source>
        <dbReference type="ARBA" id="ARBA00033067"/>
    </source>
</evidence>
<keyword evidence="9" id="KW-0119">Carbohydrate metabolism</keyword>
<evidence type="ECO:0000256" key="9">
    <source>
        <dbReference type="ARBA" id="ARBA00023277"/>
    </source>
</evidence>
<evidence type="ECO:0000256" key="8">
    <source>
        <dbReference type="ARBA" id="ARBA00023235"/>
    </source>
</evidence>
<dbReference type="Gene3D" id="3.40.50.720">
    <property type="entry name" value="NAD(P)-binding Rossmann-like Domain"/>
    <property type="match status" value="1"/>
</dbReference>
<dbReference type="EMBL" id="FMYH01000001">
    <property type="protein sequence ID" value="SDB93622.1"/>
    <property type="molecule type" value="Genomic_DNA"/>
</dbReference>
<evidence type="ECO:0000259" key="12">
    <source>
        <dbReference type="Pfam" id="PF01370"/>
    </source>
</evidence>
<dbReference type="PANTHER" id="PTHR43725">
    <property type="entry name" value="UDP-GLUCOSE 4-EPIMERASE"/>
    <property type="match status" value="1"/>
</dbReference>
<evidence type="ECO:0000256" key="2">
    <source>
        <dbReference type="ARBA" id="ARBA00001911"/>
    </source>
</evidence>
<keyword evidence="8" id="KW-0413">Isomerase</keyword>
<dbReference type="SUPFAM" id="SSF51735">
    <property type="entry name" value="NAD(P)-binding Rossmann-fold domains"/>
    <property type="match status" value="1"/>
</dbReference>
<organism evidence="13 14">
    <name type="scientific">Sanguibacter gelidistatuariae</name>
    <dbReference type="NCBI Taxonomy" id="1814289"/>
    <lineage>
        <taxon>Bacteria</taxon>
        <taxon>Bacillati</taxon>
        <taxon>Actinomycetota</taxon>
        <taxon>Actinomycetes</taxon>
        <taxon>Micrococcales</taxon>
        <taxon>Sanguibacteraceae</taxon>
        <taxon>Sanguibacter</taxon>
    </lineage>
</organism>
<evidence type="ECO:0000256" key="6">
    <source>
        <dbReference type="ARBA" id="ARBA00018569"/>
    </source>
</evidence>
<keyword evidence="14" id="KW-1185">Reference proteome</keyword>
<comment type="catalytic activity">
    <reaction evidence="1">
        <text>UDP-alpha-D-glucose = UDP-alpha-D-galactose</text>
        <dbReference type="Rhea" id="RHEA:22168"/>
        <dbReference type="ChEBI" id="CHEBI:58885"/>
        <dbReference type="ChEBI" id="CHEBI:66914"/>
        <dbReference type="EC" id="5.1.3.2"/>
    </reaction>
</comment>
<comment type="cofactor">
    <cofactor evidence="2">
        <name>NAD(+)</name>
        <dbReference type="ChEBI" id="CHEBI:57540"/>
    </cofactor>
</comment>
<comment type="similarity">
    <text evidence="4">Belongs to the NAD(P)-dependent epimerase/dehydratase family.</text>
</comment>
<dbReference type="STRING" id="1814289.SAMN05216410_1039"/>
<evidence type="ECO:0000256" key="3">
    <source>
        <dbReference type="ARBA" id="ARBA00004947"/>
    </source>
</evidence>
<dbReference type="Gene3D" id="3.90.25.10">
    <property type="entry name" value="UDP-galactose 4-epimerase, domain 1"/>
    <property type="match status" value="1"/>
</dbReference>
<sequence length="327" mass="35126">MTILVTGGAGYIGAHVVRLLLDRGDKVVVVDDLSTGEASRIGAATLIELDVAAPGAQEAIAAALREHEVEAVIHFAARKQVGESMARPTYYYQQNVTGLANVIGAMEDAGVDKLVFSSSAATYGMPSVSVVEEKLHAEPINPYGETKLIGEWLGRAASHAWGLRFVALRYFNVAGSGWDDLGDPAVLNLVPMVLDRIERGEQPRLFGDDYPTPDGTCIRDYIHVLDLAKAHIAALSYLATPTRPFDVFNVGTGTGSSVREVLDGLARVSGLTIEAIIEPRRAGDPPQLVGSPERINEVFGWRAEAGLDEILQSAWDAWQAGPRRITV</sequence>
<protein>
    <recommendedName>
        <fullName evidence="6">UDP-glucose 4-epimerase</fullName>
        <ecNumber evidence="5">5.1.3.2</ecNumber>
    </recommendedName>
    <alternativeName>
        <fullName evidence="11">Galactowaldenase</fullName>
    </alternativeName>
    <alternativeName>
        <fullName evidence="10">UDP-galactose 4-epimerase</fullName>
    </alternativeName>
</protein>
<feature type="domain" description="NAD-dependent epimerase/dehydratase" evidence="12">
    <location>
        <begin position="3"/>
        <end position="251"/>
    </location>
</feature>
<dbReference type="NCBIfam" id="TIGR01179">
    <property type="entry name" value="galE"/>
    <property type="match status" value="1"/>
</dbReference>
<dbReference type="InterPro" id="IPR001509">
    <property type="entry name" value="Epimerase_deHydtase"/>
</dbReference>
<dbReference type="RefSeq" id="WP_093181253.1">
    <property type="nucleotide sequence ID" value="NZ_FMYH01000001.1"/>
</dbReference>
<dbReference type="GO" id="GO:0003978">
    <property type="term" value="F:UDP-glucose 4-epimerase activity"/>
    <property type="evidence" value="ECO:0007669"/>
    <property type="project" value="UniProtKB-EC"/>
</dbReference>
<gene>
    <name evidence="13" type="ORF">SAMN05216410_1039</name>
</gene>
<keyword evidence="7" id="KW-0520">NAD</keyword>
<dbReference type="PANTHER" id="PTHR43725:SF53">
    <property type="entry name" value="UDP-ARABINOSE 4-EPIMERASE 1"/>
    <property type="match status" value="1"/>
</dbReference>
<evidence type="ECO:0000313" key="13">
    <source>
        <dbReference type="EMBL" id="SDB93622.1"/>
    </source>
</evidence>
<evidence type="ECO:0000256" key="7">
    <source>
        <dbReference type="ARBA" id="ARBA00023027"/>
    </source>
</evidence>
<dbReference type="InterPro" id="IPR005886">
    <property type="entry name" value="UDP_G4E"/>
</dbReference>
<evidence type="ECO:0000256" key="5">
    <source>
        <dbReference type="ARBA" id="ARBA00013189"/>
    </source>
</evidence>
<reference evidence="13 14" key="1">
    <citation type="submission" date="2016-09" db="EMBL/GenBank/DDBJ databases">
        <authorList>
            <person name="Capua I."/>
            <person name="De Benedictis P."/>
            <person name="Joannis T."/>
            <person name="Lombin L.H."/>
            <person name="Cattoli G."/>
        </authorList>
    </citation>
    <scope>NUCLEOTIDE SEQUENCE [LARGE SCALE GENOMIC DNA]</scope>
    <source>
        <strain evidence="13 14">ISLP-3</strain>
    </source>
</reference>